<keyword evidence="7" id="KW-1185">Reference proteome</keyword>
<evidence type="ECO:0000256" key="3">
    <source>
        <dbReference type="ARBA" id="ARBA00037324"/>
    </source>
</evidence>
<proteinExistence type="inferred from homology"/>
<dbReference type="InterPro" id="IPR036412">
    <property type="entry name" value="HAD-like_sf"/>
</dbReference>
<organism evidence="6 7">
    <name type="scientific">Batrachochytrium dendrobatidis (strain JAM81 / FGSC 10211)</name>
    <name type="common">Frog chytrid fungus</name>
    <dbReference type="NCBI Taxonomy" id="684364"/>
    <lineage>
        <taxon>Eukaryota</taxon>
        <taxon>Fungi</taxon>
        <taxon>Fungi incertae sedis</taxon>
        <taxon>Chytridiomycota</taxon>
        <taxon>Chytridiomycota incertae sedis</taxon>
        <taxon>Chytridiomycetes</taxon>
        <taxon>Rhizophydiales</taxon>
        <taxon>Rhizophydiales incertae sedis</taxon>
        <taxon>Batrachochytrium</taxon>
    </lineage>
</organism>
<dbReference type="STRING" id="684364.F4PA59"/>
<evidence type="ECO:0000256" key="1">
    <source>
        <dbReference type="ARBA" id="ARBA00022801"/>
    </source>
</evidence>
<dbReference type="InterPro" id="IPR004274">
    <property type="entry name" value="FCP1_dom"/>
</dbReference>
<evidence type="ECO:0000259" key="5">
    <source>
        <dbReference type="PROSITE" id="PS50969"/>
    </source>
</evidence>
<evidence type="ECO:0000256" key="2">
    <source>
        <dbReference type="ARBA" id="ARBA00022912"/>
    </source>
</evidence>
<dbReference type="Pfam" id="PF03031">
    <property type="entry name" value="NIF"/>
    <property type="match status" value="1"/>
</dbReference>
<comment type="function">
    <text evidence="3">Probable phosphatase.</text>
</comment>
<dbReference type="NCBIfam" id="TIGR02251">
    <property type="entry name" value="HIF-SF_euk"/>
    <property type="match status" value="1"/>
</dbReference>
<dbReference type="OMA" id="HRDYSTI"/>
<dbReference type="FunFam" id="3.40.50.1000:FF:000015">
    <property type="entry name" value="CTD small phosphatase-like protein 2"/>
    <property type="match status" value="1"/>
</dbReference>
<gene>
    <name evidence="6" type="ORF">BATDEDRAFT_13622</name>
</gene>
<dbReference type="SUPFAM" id="SSF56784">
    <property type="entry name" value="HAD-like"/>
    <property type="match status" value="1"/>
</dbReference>
<dbReference type="OrthoDB" id="277011at2759"/>
<dbReference type="Gene3D" id="3.40.50.1000">
    <property type="entry name" value="HAD superfamily/HAD-like"/>
    <property type="match status" value="1"/>
</dbReference>
<comment type="similarity">
    <text evidence="4">Belongs to the CTDSPL2 family.</text>
</comment>
<dbReference type="GO" id="GO:0005634">
    <property type="term" value="C:nucleus"/>
    <property type="evidence" value="ECO:0007669"/>
    <property type="project" value="UniProtKB-ARBA"/>
</dbReference>
<evidence type="ECO:0000313" key="6">
    <source>
        <dbReference type="EMBL" id="EGF77846.1"/>
    </source>
</evidence>
<keyword evidence="1" id="KW-0378">Hydrolase</keyword>
<dbReference type="RefSeq" id="XP_006681334.1">
    <property type="nucleotide sequence ID" value="XM_006681271.1"/>
</dbReference>
<dbReference type="GO" id="GO:0004721">
    <property type="term" value="F:phosphoprotein phosphatase activity"/>
    <property type="evidence" value="ECO:0000318"/>
    <property type="project" value="GO_Central"/>
</dbReference>
<dbReference type="InterPro" id="IPR011948">
    <property type="entry name" value="Dullard_phosphatase"/>
</dbReference>
<accession>F4PA59</accession>
<evidence type="ECO:0000256" key="4">
    <source>
        <dbReference type="ARBA" id="ARBA00038355"/>
    </source>
</evidence>
<dbReference type="PROSITE" id="PS50969">
    <property type="entry name" value="FCP1"/>
    <property type="match status" value="1"/>
</dbReference>
<dbReference type="InterPro" id="IPR050365">
    <property type="entry name" value="TIM50"/>
</dbReference>
<dbReference type="InParanoid" id="F4PA59"/>
<dbReference type="PANTHER" id="PTHR12210">
    <property type="entry name" value="DULLARD PROTEIN PHOSPHATASE"/>
    <property type="match status" value="1"/>
</dbReference>
<dbReference type="CDD" id="cd07521">
    <property type="entry name" value="HAD_FCP1-like"/>
    <property type="match status" value="1"/>
</dbReference>
<dbReference type="Proteomes" id="UP000007241">
    <property type="component" value="Unassembled WGS sequence"/>
</dbReference>
<protein>
    <recommendedName>
        <fullName evidence="5">FCP1 homology domain-containing protein</fullName>
    </recommendedName>
</protein>
<dbReference type="InterPro" id="IPR023214">
    <property type="entry name" value="HAD_sf"/>
</dbReference>
<name>F4PA59_BATDJ</name>
<dbReference type="EMBL" id="GL882890">
    <property type="protein sequence ID" value="EGF77846.1"/>
    <property type="molecule type" value="Genomic_DNA"/>
</dbReference>
<feature type="domain" description="FCP1 homology" evidence="5">
    <location>
        <begin position="26"/>
        <end position="185"/>
    </location>
</feature>
<dbReference type="AlphaFoldDB" id="F4PA59"/>
<dbReference type="SMART" id="SM00577">
    <property type="entry name" value="CPDc"/>
    <property type="match status" value="1"/>
</dbReference>
<dbReference type="GeneID" id="18236828"/>
<sequence>FCFIRTLPPLTKEQLYRPCALPKKTRSSPPITLVLDLDETLVHCSTSPLDHCDITFPVEFNNITYTVSGRLRPHYKTFLERCSEIFEVVVFTASQKIYADRLLNIIDPTHKYIKYRLFRDSCLFICGNYLKDLNILGRDLARTIIVDNSPQAFAYQICNGVPISSWYEDHRDQELLHVMEFLESIKAVDDVR</sequence>
<dbReference type="HOGENOM" id="CLU_020262_4_1_1"/>
<keyword evidence="2" id="KW-0904">Protein phosphatase</keyword>
<evidence type="ECO:0000313" key="7">
    <source>
        <dbReference type="Proteomes" id="UP000007241"/>
    </source>
</evidence>
<reference evidence="6 7" key="1">
    <citation type="submission" date="2009-12" db="EMBL/GenBank/DDBJ databases">
        <title>The draft genome of Batrachochytrium dendrobatidis.</title>
        <authorList>
            <consortium name="US DOE Joint Genome Institute (JGI-PGF)"/>
            <person name="Kuo A."/>
            <person name="Salamov A."/>
            <person name="Schmutz J."/>
            <person name="Lucas S."/>
            <person name="Pitluck S."/>
            <person name="Rosenblum E."/>
            <person name="Stajich J."/>
            <person name="Eisen M."/>
            <person name="Grigoriev I.V."/>
        </authorList>
    </citation>
    <scope>NUCLEOTIDE SEQUENCE [LARGE SCALE GENOMIC DNA]</scope>
    <source>
        <strain evidence="7">JAM81 / FGSC 10211</strain>
    </source>
</reference>
<feature type="non-terminal residue" evidence="6">
    <location>
        <position position="1"/>
    </location>
</feature>